<proteinExistence type="inferred from homology"/>
<dbReference type="PANTHER" id="PTHR46551">
    <property type="entry name" value="SAP DOMAIN-CONTAINING RIBONUCLEOPROTEIN"/>
    <property type="match status" value="1"/>
</dbReference>
<evidence type="ECO:0000256" key="1">
    <source>
        <dbReference type="ARBA" id="ARBA00022553"/>
    </source>
</evidence>
<dbReference type="SUPFAM" id="SSF68906">
    <property type="entry name" value="SAP domain"/>
    <property type="match status" value="1"/>
</dbReference>
<sequence>MADYTSLKVPELKKLLAEKKLSQTGNKADLIARLQEDDKKNATASATKADKPAENKEDEINYSDDEPAAAASKAEKKQADKPVEKPAEEPAAAAAAAPATGDKDEAEPAEESGAPPAEEEKAKEPAPSFAIGLSSTTADEELKKRVERAKRFGTELDDETKRLAERAKRFGIDDKELASGLDSALPEKSLKRGRGRNEGDGNRPGKRHSQDRKGPTGNEKRSGRNKGNQNQGGNASAKPKFNSIIEDPAEKAKAEKRAARFAAA</sequence>
<dbReference type="GO" id="GO:0016973">
    <property type="term" value="P:poly(A)+ mRNA export from nucleus"/>
    <property type="evidence" value="ECO:0007669"/>
    <property type="project" value="TreeGrafter"/>
</dbReference>
<comment type="caution">
    <text evidence="5">The sequence shown here is derived from an EMBL/GenBank/DDBJ whole genome shotgun (WGS) entry which is preliminary data.</text>
</comment>
<evidence type="ECO:0000313" key="5">
    <source>
        <dbReference type="EMBL" id="RFU76308.1"/>
    </source>
</evidence>
<protein>
    <recommendedName>
        <fullName evidence="4">SAP domain-containing protein</fullName>
    </recommendedName>
</protein>
<reference evidence="5 6" key="1">
    <citation type="journal article" date="2018" name="PLoS Pathog.">
        <title>Evolution of structural diversity of trichothecenes, a family of toxins produced by plant pathogenic and entomopathogenic fungi.</title>
        <authorList>
            <person name="Proctor R.H."/>
            <person name="McCormick S.P."/>
            <person name="Kim H.S."/>
            <person name="Cardoza R.E."/>
            <person name="Stanley A.M."/>
            <person name="Lindo L."/>
            <person name="Kelly A."/>
            <person name="Brown D.W."/>
            <person name="Lee T."/>
            <person name="Vaughan M.M."/>
            <person name="Alexander N.J."/>
            <person name="Busman M."/>
            <person name="Gutierrez S."/>
        </authorList>
    </citation>
    <scope>NUCLEOTIDE SEQUENCE [LARGE SCALE GENOMIC DNA]</scope>
    <source>
        <strain evidence="5 6">IBT 40837</strain>
    </source>
</reference>
<evidence type="ECO:0000256" key="2">
    <source>
        <dbReference type="ARBA" id="ARBA00046328"/>
    </source>
</evidence>
<accession>A0A395NJV1</accession>
<dbReference type="InterPro" id="IPR040746">
    <property type="entry name" value="THO1_MOS11_C"/>
</dbReference>
<feature type="compositionally biased region" description="Basic and acidic residues" evidence="3">
    <location>
        <begin position="73"/>
        <end position="88"/>
    </location>
</feature>
<dbReference type="Proteomes" id="UP000266272">
    <property type="component" value="Unassembled WGS sequence"/>
</dbReference>
<feature type="compositionally biased region" description="Low complexity" evidence="3">
    <location>
        <begin position="89"/>
        <end position="100"/>
    </location>
</feature>
<name>A0A395NJV1_TRIAR</name>
<feature type="compositionally biased region" description="Low complexity" evidence="3">
    <location>
        <begin position="225"/>
        <end position="238"/>
    </location>
</feature>
<gene>
    <name evidence="5" type="ORF">TARUN_5928</name>
</gene>
<comment type="similarity">
    <text evidence="2">Belongs to the SAP domain-containing ribonucleoprotein family.</text>
</comment>
<dbReference type="InterPro" id="IPR036361">
    <property type="entry name" value="SAP_dom_sf"/>
</dbReference>
<dbReference type="OrthoDB" id="445357at2759"/>
<dbReference type="Pfam" id="PF02037">
    <property type="entry name" value="SAP"/>
    <property type="match status" value="1"/>
</dbReference>
<feature type="region of interest" description="Disordered" evidence="3">
    <location>
        <begin position="32"/>
        <end position="142"/>
    </location>
</feature>
<feature type="compositionally biased region" description="Basic and acidic residues" evidence="3">
    <location>
        <begin position="248"/>
        <end position="258"/>
    </location>
</feature>
<evidence type="ECO:0000259" key="4">
    <source>
        <dbReference type="PROSITE" id="PS50800"/>
    </source>
</evidence>
<dbReference type="PROSITE" id="PS50800">
    <property type="entry name" value="SAP"/>
    <property type="match status" value="1"/>
</dbReference>
<dbReference type="EMBL" id="PXOA01000361">
    <property type="protein sequence ID" value="RFU76308.1"/>
    <property type="molecule type" value="Genomic_DNA"/>
</dbReference>
<feature type="compositionally biased region" description="Basic and acidic residues" evidence="3">
    <location>
        <begin position="168"/>
        <end position="177"/>
    </location>
</feature>
<evidence type="ECO:0000313" key="6">
    <source>
        <dbReference type="Proteomes" id="UP000266272"/>
    </source>
</evidence>
<feature type="compositionally biased region" description="Basic and acidic residues" evidence="3">
    <location>
        <begin position="48"/>
        <end position="59"/>
    </location>
</feature>
<dbReference type="Pfam" id="PF18592">
    <property type="entry name" value="Tho1_MOS11_C"/>
    <property type="match status" value="1"/>
</dbReference>
<dbReference type="PANTHER" id="PTHR46551:SF1">
    <property type="entry name" value="SAP DOMAIN-CONTAINING RIBONUCLEOPROTEIN"/>
    <property type="match status" value="1"/>
</dbReference>
<organism evidence="5 6">
    <name type="scientific">Trichoderma arundinaceum</name>
    <dbReference type="NCBI Taxonomy" id="490622"/>
    <lineage>
        <taxon>Eukaryota</taxon>
        <taxon>Fungi</taxon>
        <taxon>Dikarya</taxon>
        <taxon>Ascomycota</taxon>
        <taxon>Pezizomycotina</taxon>
        <taxon>Sordariomycetes</taxon>
        <taxon>Hypocreomycetidae</taxon>
        <taxon>Hypocreales</taxon>
        <taxon>Hypocreaceae</taxon>
        <taxon>Trichoderma</taxon>
    </lineage>
</organism>
<dbReference type="SMART" id="SM00513">
    <property type="entry name" value="SAP"/>
    <property type="match status" value="1"/>
</dbReference>
<feature type="domain" description="SAP" evidence="4">
    <location>
        <begin position="4"/>
        <end position="38"/>
    </location>
</feature>
<dbReference type="InterPro" id="IPR003034">
    <property type="entry name" value="SAP_dom"/>
</dbReference>
<keyword evidence="1" id="KW-0597">Phosphoprotein</keyword>
<feature type="compositionally biased region" description="Basic and acidic residues" evidence="3">
    <location>
        <begin position="211"/>
        <end position="222"/>
    </location>
</feature>
<evidence type="ECO:0000256" key="3">
    <source>
        <dbReference type="SAM" id="MobiDB-lite"/>
    </source>
</evidence>
<dbReference type="Gene3D" id="1.10.720.30">
    <property type="entry name" value="SAP domain"/>
    <property type="match status" value="1"/>
</dbReference>
<dbReference type="STRING" id="490622.A0A395NJV1"/>
<dbReference type="AlphaFoldDB" id="A0A395NJV1"/>
<dbReference type="GO" id="GO:0005634">
    <property type="term" value="C:nucleus"/>
    <property type="evidence" value="ECO:0007669"/>
    <property type="project" value="TreeGrafter"/>
</dbReference>
<feature type="region of interest" description="Disordered" evidence="3">
    <location>
        <begin position="168"/>
        <end position="264"/>
    </location>
</feature>
<dbReference type="InterPro" id="IPR052240">
    <property type="entry name" value="SAP_domain_ribonucleoprotein"/>
</dbReference>
<keyword evidence="6" id="KW-1185">Reference proteome</keyword>